<proteinExistence type="predicted"/>
<feature type="transmembrane region" description="Helical" evidence="1">
    <location>
        <begin position="74"/>
        <end position="94"/>
    </location>
</feature>
<evidence type="ECO:0000313" key="2">
    <source>
        <dbReference type="EMBL" id="RDX55308.1"/>
    </source>
</evidence>
<gene>
    <name evidence="2" type="ORF">OH76DRAFT_1396698</name>
</gene>
<dbReference type="Proteomes" id="UP000256964">
    <property type="component" value="Unassembled WGS sequence"/>
</dbReference>
<feature type="transmembrane region" description="Helical" evidence="1">
    <location>
        <begin position="19"/>
        <end position="37"/>
    </location>
</feature>
<evidence type="ECO:0000313" key="3">
    <source>
        <dbReference type="Proteomes" id="UP000256964"/>
    </source>
</evidence>
<sequence>MYLSRIICCHSSYTSHHSILAMLGTIVTTLQLLYLWRAITVQRRQQTEAANYNMHANQAIFWIISPFLRLPSLSWTPVIHSMLLAIAFPVLLHVYREGGLNTTGRYGIVMMHNVPQIYAANAHIILDVLDGIIRVFAITIGIFDAILIAPIEGFPPRNTPRAAPCPELRHSQRAALGQALPDALCQGECEVDEAFVS</sequence>
<name>A0A371DS50_9APHY</name>
<keyword evidence="1" id="KW-1133">Transmembrane helix</keyword>
<keyword evidence="1" id="KW-0812">Transmembrane</keyword>
<feature type="transmembrane region" description="Helical" evidence="1">
    <location>
        <begin position="132"/>
        <end position="151"/>
    </location>
</feature>
<reference evidence="2 3" key="1">
    <citation type="journal article" date="2018" name="Biotechnol. Biofuels">
        <title>Integrative visual omics of the white-rot fungus Polyporus brumalis exposes the biotechnological potential of its oxidative enzymes for delignifying raw plant biomass.</title>
        <authorList>
            <person name="Miyauchi S."/>
            <person name="Rancon A."/>
            <person name="Drula E."/>
            <person name="Hage H."/>
            <person name="Chaduli D."/>
            <person name="Favel A."/>
            <person name="Grisel S."/>
            <person name="Henrissat B."/>
            <person name="Herpoel-Gimbert I."/>
            <person name="Ruiz-Duenas F.J."/>
            <person name="Chevret D."/>
            <person name="Hainaut M."/>
            <person name="Lin J."/>
            <person name="Wang M."/>
            <person name="Pangilinan J."/>
            <person name="Lipzen A."/>
            <person name="Lesage-Meessen L."/>
            <person name="Navarro D."/>
            <person name="Riley R."/>
            <person name="Grigoriev I.V."/>
            <person name="Zhou S."/>
            <person name="Raouche S."/>
            <person name="Rosso M.N."/>
        </authorList>
    </citation>
    <scope>NUCLEOTIDE SEQUENCE [LARGE SCALE GENOMIC DNA]</scope>
    <source>
        <strain evidence="2 3">BRFM 1820</strain>
    </source>
</reference>
<keyword evidence="3" id="KW-1185">Reference proteome</keyword>
<protein>
    <submittedName>
        <fullName evidence="2">Uncharacterized protein</fullName>
    </submittedName>
</protein>
<keyword evidence="1" id="KW-0472">Membrane</keyword>
<dbReference type="AlphaFoldDB" id="A0A371DS50"/>
<dbReference type="EMBL" id="KZ857382">
    <property type="protein sequence ID" value="RDX55308.1"/>
    <property type="molecule type" value="Genomic_DNA"/>
</dbReference>
<organism evidence="2 3">
    <name type="scientific">Lentinus brumalis</name>
    <dbReference type="NCBI Taxonomy" id="2498619"/>
    <lineage>
        <taxon>Eukaryota</taxon>
        <taxon>Fungi</taxon>
        <taxon>Dikarya</taxon>
        <taxon>Basidiomycota</taxon>
        <taxon>Agaricomycotina</taxon>
        <taxon>Agaricomycetes</taxon>
        <taxon>Polyporales</taxon>
        <taxon>Polyporaceae</taxon>
        <taxon>Lentinus</taxon>
    </lineage>
</organism>
<accession>A0A371DS50</accession>
<evidence type="ECO:0000256" key="1">
    <source>
        <dbReference type="SAM" id="Phobius"/>
    </source>
</evidence>